<keyword evidence="2" id="KW-1185">Reference proteome</keyword>
<organism evidence="1 2">
    <name type="scientific">Peptoniphilus gorbachii</name>
    <dbReference type="NCBI Taxonomy" id="411567"/>
    <lineage>
        <taxon>Bacteria</taxon>
        <taxon>Bacillati</taxon>
        <taxon>Bacillota</taxon>
        <taxon>Tissierellia</taxon>
        <taxon>Tissierellales</taxon>
        <taxon>Peptoniphilaceae</taxon>
        <taxon>Peptoniphilus</taxon>
    </lineage>
</organism>
<protein>
    <submittedName>
        <fullName evidence="1">Uncharacterized protein</fullName>
    </submittedName>
</protein>
<comment type="caution">
    <text evidence="1">The sequence shown here is derived from an EMBL/GenBank/DDBJ whole genome shotgun (WGS) entry which is preliminary data.</text>
</comment>
<name>A0ABS2MLV1_9FIRM</name>
<reference evidence="1 2" key="1">
    <citation type="submission" date="2021-01" db="EMBL/GenBank/DDBJ databases">
        <title>Genomic Encyclopedia of Type Strains, Phase IV (KMG-IV): sequencing the most valuable type-strain genomes for metagenomic binning, comparative biology and taxonomic classification.</title>
        <authorList>
            <person name="Goeker M."/>
        </authorList>
    </citation>
    <scope>NUCLEOTIDE SEQUENCE [LARGE SCALE GENOMIC DNA]</scope>
    <source>
        <strain evidence="1 2">DSM 21461</strain>
    </source>
</reference>
<proteinExistence type="predicted"/>
<evidence type="ECO:0000313" key="1">
    <source>
        <dbReference type="EMBL" id="MBM7550985.1"/>
    </source>
</evidence>
<dbReference type="EMBL" id="JAFBDH010000012">
    <property type="protein sequence ID" value="MBM7550985.1"/>
    <property type="molecule type" value="Genomic_DNA"/>
</dbReference>
<dbReference type="RefSeq" id="WP_019124221.1">
    <property type="nucleotide sequence ID" value="NZ_JAFBDH010000012.1"/>
</dbReference>
<accession>A0ABS2MLV1</accession>
<evidence type="ECO:0000313" key="2">
    <source>
        <dbReference type="Proteomes" id="UP000720595"/>
    </source>
</evidence>
<dbReference type="Proteomes" id="UP000720595">
    <property type="component" value="Unassembled WGS sequence"/>
</dbReference>
<gene>
    <name evidence="1" type="ORF">JOD41_001731</name>
</gene>
<sequence length="58" mass="6840">MATKSFLKTINLKTKRDTSNFFYALDKAIKKPDPKVKLDREVQTLKAEDLEKYFNDNE</sequence>